<dbReference type="GeneID" id="63643294"/>
<dbReference type="AlphaFoldDB" id="A0A872YNP9"/>
<keyword evidence="1" id="KW-0934">Plastid</keyword>
<accession>A0A872YNP9</accession>
<name>A0A872YNP9_9MONI</name>
<protein>
    <submittedName>
        <fullName evidence="1">ATP synthase CF1 alpha subunit</fullName>
    </submittedName>
</protein>
<evidence type="ECO:0000313" key="1">
    <source>
        <dbReference type="EMBL" id="QOY24914.1"/>
    </source>
</evidence>
<proteinExistence type="predicted"/>
<sequence length="34" mass="3824">MVINIRPDEISSIIRKQIEGYVPEVKVVNIGTVL</sequence>
<reference evidence="1" key="1">
    <citation type="submission" date="2020-09" db="EMBL/GenBank/DDBJ databases">
        <authorList>
            <person name="Liu H."/>
            <person name="Wang K."/>
        </authorList>
    </citation>
    <scope>NUCLEOTIDE SEQUENCE</scope>
</reference>
<dbReference type="RefSeq" id="YP_010038564.1">
    <property type="nucleotide sequence ID" value="NC_054156.1"/>
</dbReference>
<geneLocation type="chloroplast" evidence="1"/>
<dbReference type="EMBL" id="MW042681">
    <property type="protein sequence ID" value="QOY24914.1"/>
    <property type="molecule type" value="Genomic_DNA"/>
</dbReference>
<keyword evidence="1" id="KW-0150">Chloroplast</keyword>
<gene>
    <name evidence="1" type="primary">atpA</name>
</gene>
<organism evidence="1">
    <name type="scientific">Drynaria acuminata</name>
    <dbReference type="NCBI Taxonomy" id="2784197"/>
    <lineage>
        <taxon>Eukaryota</taxon>
        <taxon>Viridiplantae</taxon>
        <taxon>Streptophyta</taxon>
        <taxon>Embryophyta</taxon>
        <taxon>Tracheophyta</taxon>
        <taxon>Polypodiopsida</taxon>
        <taxon>Polypodiidae</taxon>
        <taxon>Polypodiales</taxon>
        <taxon>Polypodiineae</taxon>
        <taxon>Polypodiaceae</taxon>
        <taxon>Drynarioideae</taxon>
        <taxon>Drynaria</taxon>
    </lineage>
</organism>